<dbReference type="AlphaFoldDB" id="A0A533HWC6"/>
<proteinExistence type="predicted"/>
<gene>
    <name evidence="2" type="ORF">DI616_19110</name>
</gene>
<accession>A0A533HWC6</accession>
<dbReference type="Proteomes" id="UP000315344">
    <property type="component" value="Unassembled WGS sequence"/>
</dbReference>
<name>A0A533HWC6_PARDE</name>
<sequence>MRVGKEDYVALPVGTELHRIHPNAFGSTQFNNTDRGNARFSPIRADTGALIPTIYGAQTFGCAVCEVILRSPDVPLIDPATGLPPFQIVYPADFRDCSHSVIRIDIELNLVSLTIAGQRKIGVDGNALLAGPRSTYPTTRAWAEKIHTQCPGAHGIYYSSYQYGPDYAVVLFEDRLPAGALSHISSRLVPESPCHDDIRTLAGSLSIEYEDV</sequence>
<comment type="caution">
    <text evidence="2">The sequence shown here is derived from an EMBL/GenBank/DDBJ whole genome shotgun (WGS) entry which is preliminary data.</text>
</comment>
<protein>
    <submittedName>
        <fullName evidence="2">RES domain-containing protein</fullName>
    </submittedName>
</protein>
<feature type="domain" description="RES" evidence="1">
    <location>
        <begin position="17"/>
        <end position="184"/>
    </location>
</feature>
<evidence type="ECO:0000259" key="1">
    <source>
        <dbReference type="Pfam" id="PF08808"/>
    </source>
</evidence>
<evidence type="ECO:0000313" key="3">
    <source>
        <dbReference type="Proteomes" id="UP000315344"/>
    </source>
</evidence>
<dbReference type="Pfam" id="PF08808">
    <property type="entry name" value="RES"/>
    <property type="match status" value="1"/>
</dbReference>
<organism evidence="2 3">
    <name type="scientific">Paracoccus denitrificans</name>
    <dbReference type="NCBI Taxonomy" id="266"/>
    <lineage>
        <taxon>Bacteria</taxon>
        <taxon>Pseudomonadati</taxon>
        <taxon>Pseudomonadota</taxon>
        <taxon>Alphaproteobacteria</taxon>
        <taxon>Rhodobacterales</taxon>
        <taxon>Paracoccaceae</taxon>
        <taxon>Paracoccus</taxon>
    </lineage>
</organism>
<evidence type="ECO:0000313" key="2">
    <source>
        <dbReference type="EMBL" id="TKW63826.1"/>
    </source>
</evidence>
<reference evidence="2 3" key="1">
    <citation type="journal article" date="2017" name="Nat. Commun.">
        <title>In situ click chemistry generation of cyclooxygenase-2 inhibitors.</title>
        <authorList>
            <person name="Bhardwaj A."/>
            <person name="Kaur J."/>
            <person name="Wuest M."/>
            <person name="Wuest F."/>
        </authorList>
    </citation>
    <scope>NUCLEOTIDE SEQUENCE [LARGE SCALE GENOMIC DNA]</scope>
    <source>
        <strain evidence="2">S2_012_000_R3_94</strain>
    </source>
</reference>
<dbReference type="EMBL" id="VAFL01000028">
    <property type="protein sequence ID" value="TKW63826.1"/>
    <property type="molecule type" value="Genomic_DNA"/>
</dbReference>
<dbReference type="InterPro" id="IPR014914">
    <property type="entry name" value="RES_dom"/>
</dbReference>